<dbReference type="AlphaFoldDB" id="A0ABD1ICC1"/>
<evidence type="ECO:0000313" key="2">
    <source>
        <dbReference type="Proteomes" id="UP001567538"/>
    </source>
</evidence>
<dbReference type="EMBL" id="JBEAFC010000002">
    <property type="protein sequence ID" value="KAL1566362.1"/>
    <property type="molecule type" value="Genomic_DNA"/>
</dbReference>
<evidence type="ECO:0000313" key="1">
    <source>
        <dbReference type="EMBL" id="KAL1566362.1"/>
    </source>
</evidence>
<keyword evidence="2" id="KW-1185">Reference proteome</keyword>
<protein>
    <submittedName>
        <fullName evidence="1">Uncharacterized protein</fullName>
    </submittedName>
</protein>
<reference evidence="1 2" key="1">
    <citation type="submission" date="2024-06" db="EMBL/GenBank/DDBJ databases">
        <title>A chromosome level genome sequence of Diviner's sage (Salvia divinorum).</title>
        <authorList>
            <person name="Ford S.A."/>
            <person name="Ro D.-K."/>
            <person name="Ness R.W."/>
            <person name="Phillips M.A."/>
        </authorList>
    </citation>
    <scope>NUCLEOTIDE SEQUENCE [LARGE SCALE GENOMIC DNA]</scope>
    <source>
        <strain evidence="1">SAF-2024a</strain>
        <tissue evidence="1">Leaf</tissue>
    </source>
</reference>
<gene>
    <name evidence="1" type="ORF">AAHA92_01981</name>
</gene>
<sequence>MKEIDAHHFYQHHSKNLVYGSERLLEDYFLIHGDEYFHGKIDKMKLVGEGNVGSWRSLGNEGEIIDKNRNAMKEIDAHHFYQHHPKNLVHGSERPLQGYFLIHGDEYFHGKIDKIKHVAKAMSDPGDLWEKKRKS</sequence>
<dbReference type="Proteomes" id="UP001567538">
    <property type="component" value="Unassembled WGS sequence"/>
</dbReference>
<organism evidence="1 2">
    <name type="scientific">Salvia divinorum</name>
    <name type="common">Maria pastora</name>
    <name type="synonym">Diviner's sage</name>
    <dbReference type="NCBI Taxonomy" id="28513"/>
    <lineage>
        <taxon>Eukaryota</taxon>
        <taxon>Viridiplantae</taxon>
        <taxon>Streptophyta</taxon>
        <taxon>Embryophyta</taxon>
        <taxon>Tracheophyta</taxon>
        <taxon>Spermatophyta</taxon>
        <taxon>Magnoliopsida</taxon>
        <taxon>eudicotyledons</taxon>
        <taxon>Gunneridae</taxon>
        <taxon>Pentapetalae</taxon>
        <taxon>asterids</taxon>
        <taxon>lamiids</taxon>
        <taxon>Lamiales</taxon>
        <taxon>Lamiaceae</taxon>
        <taxon>Nepetoideae</taxon>
        <taxon>Mentheae</taxon>
        <taxon>Salviinae</taxon>
        <taxon>Salvia</taxon>
        <taxon>Salvia subgen. Calosphace</taxon>
    </lineage>
</organism>
<accession>A0ABD1ICC1</accession>
<name>A0ABD1ICC1_SALDI</name>
<comment type="caution">
    <text evidence="1">The sequence shown here is derived from an EMBL/GenBank/DDBJ whole genome shotgun (WGS) entry which is preliminary data.</text>
</comment>
<proteinExistence type="predicted"/>